<dbReference type="EMBL" id="BSRI01000002">
    <property type="protein sequence ID" value="GLV59725.1"/>
    <property type="molecule type" value="Genomic_DNA"/>
</dbReference>
<evidence type="ECO:0000259" key="3">
    <source>
        <dbReference type="PROSITE" id="PS50110"/>
    </source>
</evidence>
<dbReference type="PANTHER" id="PTHR44591">
    <property type="entry name" value="STRESS RESPONSE REGULATOR PROTEIN 1"/>
    <property type="match status" value="1"/>
</dbReference>
<dbReference type="RefSeq" id="WP_338256501.1">
    <property type="nucleotide sequence ID" value="NZ_BSRI01000002.1"/>
</dbReference>
<evidence type="ECO:0000313" key="5">
    <source>
        <dbReference type="Proteomes" id="UP001344906"/>
    </source>
</evidence>
<keyword evidence="5" id="KW-1185">Reference proteome</keyword>
<dbReference type="Proteomes" id="UP001344906">
    <property type="component" value="Unassembled WGS sequence"/>
</dbReference>
<sequence length="122" mass="13833">MKRRILVIDDDEGIQECLQIILETEGYEVMMASDGIKALDLLTASTLDLIILDLMMPRMNGYEFIKVLRQQGRHLDIPVILLTADPQVEKRASTMGLDIYLMKPFDIVDLLDVVARSLPQTT</sequence>
<evidence type="ECO:0000256" key="1">
    <source>
        <dbReference type="ARBA" id="ARBA00022553"/>
    </source>
</evidence>
<keyword evidence="1 2" id="KW-0597">Phosphoprotein</keyword>
<organism evidence="4 5">
    <name type="scientific">Dictyobacter halimunensis</name>
    <dbReference type="NCBI Taxonomy" id="3026934"/>
    <lineage>
        <taxon>Bacteria</taxon>
        <taxon>Bacillati</taxon>
        <taxon>Chloroflexota</taxon>
        <taxon>Ktedonobacteria</taxon>
        <taxon>Ktedonobacterales</taxon>
        <taxon>Dictyobacteraceae</taxon>
        <taxon>Dictyobacter</taxon>
    </lineage>
</organism>
<dbReference type="Pfam" id="PF00072">
    <property type="entry name" value="Response_reg"/>
    <property type="match status" value="1"/>
</dbReference>
<dbReference type="PANTHER" id="PTHR44591:SF3">
    <property type="entry name" value="RESPONSE REGULATORY DOMAIN-CONTAINING PROTEIN"/>
    <property type="match status" value="1"/>
</dbReference>
<dbReference type="SUPFAM" id="SSF52172">
    <property type="entry name" value="CheY-like"/>
    <property type="match status" value="1"/>
</dbReference>
<reference evidence="4 5" key="1">
    <citation type="submission" date="2023-02" db="EMBL/GenBank/DDBJ databases">
        <title>Dictyobacter halimunensis sp. nov., a new member of the class Ktedonobacteria from forest soil in a geothermal area.</title>
        <authorList>
            <person name="Rachmania M.K."/>
            <person name="Ningsih F."/>
            <person name="Sakai Y."/>
            <person name="Yabe S."/>
            <person name="Yokota A."/>
            <person name="Sjamsuridzal W."/>
        </authorList>
    </citation>
    <scope>NUCLEOTIDE SEQUENCE [LARGE SCALE GENOMIC DNA]</scope>
    <source>
        <strain evidence="4 5">S3.2.2.5</strain>
    </source>
</reference>
<evidence type="ECO:0000256" key="2">
    <source>
        <dbReference type="PROSITE-ProRule" id="PRU00169"/>
    </source>
</evidence>
<accession>A0ABQ6G3Q4</accession>
<comment type="caution">
    <text evidence="4">The sequence shown here is derived from an EMBL/GenBank/DDBJ whole genome shotgun (WGS) entry which is preliminary data.</text>
</comment>
<gene>
    <name evidence="4" type="ORF">KDH_65500</name>
</gene>
<dbReference type="InterPro" id="IPR050595">
    <property type="entry name" value="Bact_response_regulator"/>
</dbReference>
<protein>
    <recommendedName>
        <fullName evidence="3">Response regulatory domain-containing protein</fullName>
    </recommendedName>
</protein>
<name>A0ABQ6G3Q4_9CHLR</name>
<proteinExistence type="predicted"/>
<feature type="domain" description="Response regulatory" evidence="3">
    <location>
        <begin position="4"/>
        <end position="118"/>
    </location>
</feature>
<dbReference type="InterPro" id="IPR011006">
    <property type="entry name" value="CheY-like_superfamily"/>
</dbReference>
<evidence type="ECO:0000313" key="4">
    <source>
        <dbReference type="EMBL" id="GLV59725.1"/>
    </source>
</evidence>
<dbReference type="Gene3D" id="3.40.50.2300">
    <property type="match status" value="1"/>
</dbReference>
<feature type="modified residue" description="4-aspartylphosphate" evidence="2">
    <location>
        <position position="53"/>
    </location>
</feature>
<dbReference type="InterPro" id="IPR001789">
    <property type="entry name" value="Sig_transdc_resp-reg_receiver"/>
</dbReference>
<dbReference type="SMART" id="SM00448">
    <property type="entry name" value="REC"/>
    <property type="match status" value="1"/>
</dbReference>
<dbReference type="PROSITE" id="PS50110">
    <property type="entry name" value="RESPONSE_REGULATORY"/>
    <property type="match status" value="1"/>
</dbReference>